<keyword evidence="4" id="KW-1185">Reference proteome</keyword>
<feature type="compositionally biased region" description="Basic and acidic residues" evidence="1">
    <location>
        <begin position="346"/>
        <end position="365"/>
    </location>
</feature>
<proteinExistence type="predicted"/>
<dbReference type="Proteomes" id="UP000186817">
    <property type="component" value="Unassembled WGS sequence"/>
</dbReference>
<feature type="region of interest" description="Disordered" evidence="1">
    <location>
        <begin position="205"/>
        <end position="259"/>
    </location>
</feature>
<feature type="compositionally biased region" description="Pro residues" evidence="1">
    <location>
        <begin position="462"/>
        <end position="471"/>
    </location>
</feature>
<feature type="domain" description="Reverse transcriptase" evidence="2">
    <location>
        <begin position="1"/>
        <end position="121"/>
    </location>
</feature>
<dbReference type="OrthoDB" id="421216at2759"/>
<feature type="region of interest" description="Disordered" evidence="1">
    <location>
        <begin position="322"/>
        <end position="365"/>
    </location>
</feature>
<gene>
    <name evidence="3" type="ORF">AK812_SmicGene18608</name>
</gene>
<reference evidence="3 4" key="1">
    <citation type="submission" date="2016-02" db="EMBL/GenBank/DDBJ databases">
        <title>Genome analysis of coral dinoflagellate symbionts highlights evolutionary adaptations to a symbiotic lifestyle.</title>
        <authorList>
            <person name="Aranda M."/>
            <person name="Li Y."/>
            <person name="Liew Y.J."/>
            <person name="Baumgarten S."/>
            <person name="Simakov O."/>
            <person name="Wilson M."/>
            <person name="Piel J."/>
            <person name="Ashoor H."/>
            <person name="Bougouffa S."/>
            <person name="Bajic V.B."/>
            <person name="Ryu T."/>
            <person name="Ravasi T."/>
            <person name="Bayer T."/>
            <person name="Micklem G."/>
            <person name="Kim H."/>
            <person name="Bhak J."/>
            <person name="Lajeunesse T.C."/>
            <person name="Voolstra C.R."/>
        </authorList>
    </citation>
    <scope>NUCLEOTIDE SEQUENCE [LARGE SCALE GENOMIC DNA]</scope>
    <source>
        <strain evidence="3 4">CCMP2467</strain>
    </source>
</reference>
<evidence type="ECO:0000313" key="4">
    <source>
        <dbReference type="Proteomes" id="UP000186817"/>
    </source>
</evidence>
<dbReference type="EMBL" id="LSRX01000381">
    <property type="protein sequence ID" value="OLP98917.1"/>
    <property type="molecule type" value="Genomic_DNA"/>
</dbReference>
<dbReference type="SUPFAM" id="SSF56672">
    <property type="entry name" value="DNA/RNA polymerases"/>
    <property type="match status" value="1"/>
</dbReference>
<comment type="caution">
    <text evidence="3">The sequence shown here is derived from an EMBL/GenBank/DDBJ whole genome shotgun (WGS) entry which is preliminary data.</text>
</comment>
<protein>
    <recommendedName>
        <fullName evidence="2">Reverse transcriptase domain-containing protein</fullName>
    </recommendedName>
</protein>
<feature type="region of interest" description="Disordered" evidence="1">
    <location>
        <begin position="511"/>
        <end position="563"/>
    </location>
</feature>
<sequence>MTASDQAFSVATKRGIKQGCKLSLFAFATFLLFRKLEEHCDIEALKQILTMYADDTLLQVHFDDQPQLQEALRLCDLLLDQLAELGFKVNPEKSALLLQMHGGSVQQTRNKLVVPYLGIIISYHDYEMQRRGFKTAKAQIVQRLKHFLKRQEAQAAMHISTCAGNVERSLLAQEAHQETGSMTELEVKQEAQRQGLDMTPRAYEEPKRASQLAHLTPEHPSLEPATRGADSTIARVPFRLRREERGEAPERSNSLRASEEILPEDSSKANFCTQLIEHGVHEHHKEERSFRPSRPCLCGKSQVQVADAFDAPKELFGIESKTLVKNSPTSPRKRGSGPFLLGEFPAPHEADDKESLGDSPERQARDAELDSISWAILEPLPPGWQMGDMARSRRLHPFLDVFDDDPAADDPEPEQDYHEDEEAGTCDASVLPVPFHFDTGEIPGRSGSPAAEHDLNAADDAPPSPVGPPPTLSAQQRARLHALLQQRDEQGHTPFGVDDYHTDTAKWAAYSKGELPRTPKAPASSRNLDQRPTAGSRPELQKGTFSTPSTTHGGSPLPRGGTIPNAAQLSCELSLELEAPIMAIPPFGPCCHNASFMPFLPISFTDTELEPVLIPPAPCLGKIKPGGIVMTALPSALPEAQGFVALVADAPINIDPSEGARLPGFGDQLTQLSCWRIPVATPSAPRRAVRVGFEYFCPQGHRFMAPPPKCSGLVVADPELSRPRRSRRRKDGYRDGQPPATPAVMDESGVLASRDSTSR</sequence>
<name>A0A1Q9DUR6_SYMMI</name>
<feature type="compositionally biased region" description="Basic and acidic residues" evidence="1">
    <location>
        <begin position="240"/>
        <end position="250"/>
    </location>
</feature>
<dbReference type="AlphaFoldDB" id="A0A1Q9DUR6"/>
<dbReference type="Pfam" id="PF00078">
    <property type="entry name" value="RVT_1"/>
    <property type="match status" value="1"/>
</dbReference>
<feature type="compositionally biased region" description="Polar residues" evidence="1">
    <location>
        <begin position="543"/>
        <end position="553"/>
    </location>
</feature>
<feature type="region of interest" description="Disordered" evidence="1">
    <location>
        <begin position="401"/>
        <end position="475"/>
    </location>
</feature>
<organism evidence="3 4">
    <name type="scientific">Symbiodinium microadriaticum</name>
    <name type="common">Dinoflagellate</name>
    <name type="synonym">Zooxanthella microadriatica</name>
    <dbReference type="NCBI Taxonomy" id="2951"/>
    <lineage>
        <taxon>Eukaryota</taxon>
        <taxon>Sar</taxon>
        <taxon>Alveolata</taxon>
        <taxon>Dinophyceae</taxon>
        <taxon>Suessiales</taxon>
        <taxon>Symbiodiniaceae</taxon>
        <taxon>Symbiodinium</taxon>
    </lineage>
</organism>
<feature type="compositionally biased region" description="Acidic residues" evidence="1">
    <location>
        <begin position="401"/>
        <end position="424"/>
    </location>
</feature>
<feature type="region of interest" description="Disordered" evidence="1">
    <location>
        <begin position="714"/>
        <end position="759"/>
    </location>
</feature>
<evidence type="ECO:0000259" key="2">
    <source>
        <dbReference type="PROSITE" id="PS50878"/>
    </source>
</evidence>
<evidence type="ECO:0000313" key="3">
    <source>
        <dbReference type="EMBL" id="OLP98917.1"/>
    </source>
</evidence>
<dbReference type="PROSITE" id="PS50878">
    <property type="entry name" value="RT_POL"/>
    <property type="match status" value="1"/>
</dbReference>
<evidence type="ECO:0000256" key="1">
    <source>
        <dbReference type="SAM" id="MobiDB-lite"/>
    </source>
</evidence>
<dbReference type="InterPro" id="IPR043502">
    <property type="entry name" value="DNA/RNA_pol_sf"/>
</dbReference>
<dbReference type="InterPro" id="IPR000477">
    <property type="entry name" value="RT_dom"/>
</dbReference>
<accession>A0A1Q9DUR6</accession>